<accession>A0A8J7GLH7</accession>
<dbReference type="GO" id="GO:0003700">
    <property type="term" value="F:DNA-binding transcription factor activity"/>
    <property type="evidence" value="ECO:0007669"/>
    <property type="project" value="InterPro"/>
</dbReference>
<dbReference type="Pfam" id="PF12840">
    <property type="entry name" value="HTH_20"/>
    <property type="match status" value="1"/>
</dbReference>
<dbReference type="SUPFAM" id="SSF46785">
    <property type="entry name" value="Winged helix' DNA-binding domain"/>
    <property type="match status" value="1"/>
</dbReference>
<dbReference type="Proteomes" id="UP000622552">
    <property type="component" value="Unassembled WGS sequence"/>
</dbReference>
<dbReference type="CDD" id="cd00090">
    <property type="entry name" value="HTH_ARSR"/>
    <property type="match status" value="1"/>
</dbReference>
<dbReference type="InterPro" id="IPR036388">
    <property type="entry name" value="WH-like_DNA-bd_sf"/>
</dbReference>
<dbReference type="RefSeq" id="WP_197005818.1">
    <property type="nucleotide sequence ID" value="NZ_BONS01000012.1"/>
</dbReference>
<keyword evidence="2" id="KW-0238">DNA-binding</keyword>
<sequence>MEIRDPRAIKALAHPLRLDLLELLGASGPATAAHCARVLGVPQANCSFHLRQLARFGFVEDAGHGQDRRERQWRVAAQRPTLRIGTGADAVVRQEVERLVIERETRAILDHLERRDTEPADWQEAAGMMAAIAVLTAEEVGDLKEQWMTLLEPYLRRDPPPSARHVRYFMAATPLPDQTREETEHVRED</sequence>
<gene>
    <name evidence="2" type="ORF">IW245_005326</name>
</gene>
<dbReference type="Gene3D" id="1.10.10.10">
    <property type="entry name" value="Winged helix-like DNA-binding domain superfamily/Winged helix DNA-binding domain"/>
    <property type="match status" value="1"/>
</dbReference>
<comment type="caution">
    <text evidence="2">The sequence shown here is derived from an EMBL/GenBank/DDBJ whole genome shotgun (WGS) entry which is preliminary data.</text>
</comment>
<protein>
    <submittedName>
        <fullName evidence="2">DNA-binding transcriptional ArsR family regulator</fullName>
    </submittedName>
</protein>
<dbReference type="EMBL" id="JADOUF010000001">
    <property type="protein sequence ID" value="MBG6139132.1"/>
    <property type="molecule type" value="Genomic_DNA"/>
</dbReference>
<dbReference type="InterPro" id="IPR011991">
    <property type="entry name" value="ArsR-like_HTH"/>
</dbReference>
<dbReference type="InterPro" id="IPR036390">
    <property type="entry name" value="WH_DNA-bd_sf"/>
</dbReference>
<organism evidence="2 3">
    <name type="scientific">Longispora fulva</name>
    <dbReference type="NCBI Taxonomy" id="619741"/>
    <lineage>
        <taxon>Bacteria</taxon>
        <taxon>Bacillati</taxon>
        <taxon>Actinomycetota</taxon>
        <taxon>Actinomycetes</taxon>
        <taxon>Micromonosporales</taxon>
        <taxon>Micromonosporaceae</taxon>
        <taxon>Longispora</taxon>
    </lineage>
</organism>
<keyword evidence="3" id="KW-1185">Reference proteome</keyword>
<dbReference type="InterPro" id="IPR001845">
    <property type="entry name" value="HTH_ArsR_DNA-bd_dom"/>
</dbReference>
<dbReference type="GO" id="GO:0003677">
    <property type="term" value="F:DNA binding"/>
    <property type="evidence" value="ECO:0007669"/>
    <property type="project" value="UniProtKB-KW"/>
</dbReference>
<feature type="domain" description="HTH arsR-type" evidence="1">
    <location>
        <begin position="7"/>
        <end position="97"/>
    </location>
</feature>
<name>A0A8J7GLH7_9ACTN</name>
<proteinExistence type="predicted"/>
<evidence type="ECO:0000313" key="2">
    <source>
        <dbReference type="EMBL" id="MBG6139132.1"/>
    </source>
</evidence>
<dbReference type="AlphaFoldDB" id="A0A8J7GLH7"/>
<evidence type="ECO:0000259" key="1">
    <source>
        <dbReference type="SMART" id="SM00418"/>
    </source>
</evidence>
<reference evidence="2" key="1">
    <citation type="submission" date="2020-11" db="EMBL/GenBank/DDBJ databases">
        <title>Sequencing the genomes of 1000 actinobacteria strains.</title>
        <authorList>
            <person name="Klenk H.-P."/>
        </authorList>
    </citation>
    <scope>NUCLEOTIDE SEQUENCE</scope>
    <source>
        <strain evidence="2">DSM 45356</strain>
    </source>
</reference>
<dbReference type="SMART" id="SM00418">
    <property type="entry name" value="HTH_ARSR"/>
    <property type="match status" value="1"/>
</dbReference>
<evidence type="ECO:0000313" key="3">
    <source>
        <dbReference type="Proteomes" id="UP000622552"/>
    </source>
</evidence>